<name>B9SKK1_RICCO</name>
<evidence type="ECO:0000256" key="5">
    <source>
        <dbReference type="ARBA" id="ARBA00023180"/>
    </source>
</evidence>
<dbReference type="EMBL" id="EQ974002">
    <property type="protein sequence ID" value="EEF35855.1"/>
    <property type="molecule type" value="Genomic_DNA"/>
</dbReference>
<dbReference type="Proteomes" id="UP000008311">
    <property type="component" value="Unassembled WGS sequence"/>
</dbReference>
<dbReference type="InterPro" id="IPR003245">
    <property type="entry name" value="Phytocyanin_dom"/>
</dbReference>
<dbReference type="FunCoup" id="B9SKK1">
    <property type="interactions" value="7"/>
</dbReference>
<dbReference type="CDD" id="cd04216">
    <property type="entry name" value="Phytocyanin"/>
    <property type="match status" value="1"/>
</dbReference>
<dbReference type="PANTHER" id="PTHR33021">
    <property type="entry name" value="BLUE COPPER PROTEIN"/>
    <property type="match status" value="1"/>
</dbReference>
<keyword evidence="10" id="KW-1185">Reference proteome</keyword>
<dbReference type="eggNOG" id="ENOG502S1ER">
    <property type="taxonomic scope" value="Eukaryota"/>
</dbReference>
<evidence type="ECO:0000256" key="1">
    <source>
        <dbReference type="ARBA" id="ARBA00022448"/>
    </source>
</evidence>
<accession>B9SKK1</accession>
<dbReference type="GO" id="GO:0009055">
    <property type="term" value="F:electron transfer activity"/>
    <property type="evidence" value="ECO:0007669"/>
    <property type="project" value="InterPro"/>
</dbReference>
<keyword evidence="2" id="KW-0479">Metal-binding</keyword>
<evidence type="ECO:0000256" key="2">
    <source>
        <dbReference type="ARBA" id="ARBA00022723"/>
    </source>
</evidence>
<dbReference type="KEGG" id="rcu:8263292"/>
<keyword evidence="1" id="KW-0813">Transport</keyword>
<dbReference type="Pfam" id="PF02298">
    <property type="entry name" value="Cu_bind_like"/>
    <property type="match status" value="1"/>
</dbReference>
<gene>
    <name evidence="9" type="ORF">RCOM_0658030</name>
</gene>
<feature type="chain" id="PRO_5002889472" evidence="7">
    <location>
        <begin position="20"/>
        <end position="187"/>
    </location>
</feature>
<feature type="region of interest" description="Disordered" evidence="6">
    <location>
        <begin position="123"/>
        <end position="162"/>
    </location>
</feature>
<feature type="domain" description="Phytocyanin" evidence="8">
    <location>
        <begin position="20"/>
        <end position="119"/>
    </location>
</feature>
<evidence type="ECO:0000256" key="3">
    <source>
        <dbReference type="ARBA" id="ARBA00022982"/>
    </source>
</evidence>
<evidence type="ECO:0000256" key="6">
    <source>
        <dbReference type="SAM" id="MobiDB-lite"/>
    </source>
</evidence>
<dbReference type="PANTHER" id="PTHR33021:SF350">
    <property type="entry name" value="UCLACYANIN-2"/>
    <property type="match status" value="1"/>
</dbReference>
<dbReference type="GO" id="GO:0005886">
    <property type="term" value="C:plasma membrane"/>
    <property type="evidence" value="ECO:0000318"/>
    <property type="project" value="GO_Central"/>
</dbReference>
<reference evidence="10" key="1">
    <citation type="journal article" date="2010" name="Nat. Biotechnol.">
        <title>Draft genome sequence of the oilseed species Ricinus communis.</title>
        <authorList>
            <person name="Chan A.P."/>
            <person name="Crabtree J."/>
            <person name="Zhao Q."/>
            <person name="Lorenzi H."/>
            <person name="Orvis J."/>
            <person name="Puiu D."/>
            <person name="Melake-Berhan A."/>
            <person name="Jones K.M."/>
            <person name="Redman J."/>
            <person name="Chen G."/>
            <person name="Cahoon E.B."/>
            <person name="Gedil M."/>
            <person name="Stanke M."/>
            <person name="Haas B.J."/>
            <person name="Wortman J.R."/>
            <person name="Fraser-Liggett C.M."/>
            <person name="Ravel J."/>
            <person name="Rabinowicz P.D."/>
        </authorList>
    </citation>
    <scope>NUCLEOTIDE SEQUENCE [LARGE SCALE GENOMIC DNA]</scope>
    <source>
        <strain evidence="10">cv. Hale</strain>
    </source>
</reference>
<dbReference type="FunFam" id="2.60.40.420:FF:000003">
    <property type="entry name" value="Blue copper"/>
    <property type="match status" value="1"/>
</dbReference>
<organism evidence="9 10">
    <name type="scientific">Ricinus communis</name>
    <name type="common">Castor bean</name>
    <dbReference type="NCBI Taxonomy" id="3988"/>
    <lineage>
        <taxon>Eukaryota</taxon>
        <taxon>Viridiplantae</taxon>
        <taxon>Streptophyta</taxon>
        <taxon>Embryophyta</taxon>
        <taxon>Tracheophyta</taxon>
        <taxon>Spermatophyta</taxon>
        <taxon>Magnoliopsida</taxon>
        <taxon>eudicotyledons</taxon>
        <taxon>Gunneridae</taxon>
        <taxon>Pentapetalae</taxon>
        <taxon>rosids</taxon>
        <taxon>fabids</taxon>
        <taxon>Malpighiales</taxon>
        <taxon>Euphorbiaceae</taxon>
        <taxon>Acalyphoideae</taxon>
        <taxon>Acalypheae</taxon>
        <taxon>Ricinus</taxon>
    </lineage>
</organism>
<dbReference type="AlphaFoldDB" id="B9SKK1"/>
<dbReference type="InParanoid" id="B9SKK1"/>
<dbReference type="Gene3D" id="2.60.40.420">
    <property type="entry name" value="Cupredoxins - blue copper proteins"/>
    <property type="match status" value="1"/>
</dbReference>
<keyword evidence="7" id="KW-0732">Signal</keyword>
<keyword evidence="4" id="KW-0186">Copper</keyword>
<dbReference type="InterPro" id="IPR008972">
    <property type="entry name" value="Cupredoxin"/>
</dbReference>
<dbReference type="InterPro" id="IPR039391">
    <property type="entry name" value="Phytocyanin-like"/>
</dbReference>
<evidence type="ECO:0000256" key="4">
    <source>
        <dbReference type="ARBA" id="ARBA00023008"/>
    </source>
</evidence>
<keyword evidence="5" id="KW-0325">Glycoprotein</keyword>
<evidence type="ECO:0000313" key="9">
    <source>
        <dbReference type="EMBL" id="EEF35855.1"/>
    </source>
</evidence>
<dbReference type="PROSITE" id="PS51485">
    <property type="entry name" value="PHYTOCYANIN"/>
    <property type="match status" value="1"/>
</dbReference>
<feature type="compositionally biased region" description="Low complexity" evidence="6">
    <location>
        <begin position="136"/>
        <end position="153"/>
    </location>
</feature>
<dbReference type="OrthoDB" id="686200at2759"/>
<keyword evidence="3" id="KW-0249">Electron transport</keyword>
<proteinExistence type="predicted"/>
<evidence type="ECO:0000256" key="7">
    <source>
        <dbReference type="SAM" id="SignalP"/>
    </source>
</evidence>
<dbReference type="GO" id="GO:0046872">
    <property type="term" value="F:metal ion binding"/>
    <property type="evidence" value="ECO:0007669"/>
    <property type="project" value="UniProtKB-KW"/>
</dbReference>
<sequence>MALSSALLILLLAVPAVYGVEHDVGGSSGWTNFGVDYSTWAAAETFTVGDTLVFSYGTNHQVAEVSESDYNSCSSSNAIETHTGGSTTVTLSKTGKRFFICPTGGHCGSGMKLAINVVAASTTPGTTPATPPPPSGSTTPDAGTPPTTPSSTTSPPPPPSDNGAASIFVNVMLGSLLVSGSTLALMV</sequence>
<dbReference type="SUPFAM" id="SSF49503">
    <property type="entry name" value="Cupredoxins"/>
    <property type="match status" value="1"/>
</dbReference>
<dbReference type="STRING" id="3988.B9SKK1"/>
<evidence type="ECO:0000259" key="8">
    <source>
        <dbReference type="PROSITE" id="PS51485"/>
    </source>
</evidence>
<feature type="signal peptide" evidence="7">
    <location>
        <begin position="1"/>
        <end position="19"/>
    </location>
</feature>
<evidence type="ECO:0000313" key="10">
    <source>
        <dbReference type="Proteomes" id="UP000008311"/>
    </source>
</evidence>
<protein>
    <submittedName>
        <fullName evidence="9">Uclacyanin-2, putative</fullName>
    </submittedName>
</protein>